<name>A0A940X8M9_9FLAO</name>
<evidence type="ECO:0000313" key="2">
    <source>
        <dbReference type="Proteomes" id="UP000675047"/>
    </source>
</evidence>
<dbReference type="Proteomes" id="UP000675047">
    <property type="component" value="Unassembled WGS sequence"/>
</dbReference>
<comment type="caution">
    <text evidence="1">The sequence shown here is derived from an EMBL/GenBank/DDBJ whole genome shotgun (WGS) entry which is preliminary data.</text>
</comment>
<keyword evidence="2" id="KW-1185">Reference proteome</keyword>
<accession>A0A940X8M9</accession>
<gene>
    <name evidence="1" type="ORF">J3495_05765</name>
</gene>
<sequence length="251" mass="27932">MKKKFTLAITTPCSENFDRMIPNSKGSFCDSCAKNVIDFSKKTNSEISKFIADNKGKNICARIKSTQLEEEFEYNEMSKINTLKYAAIAASVLLTSNVVGQEKEPVKIEVISPEPNNHVVGKIAVNHQVEEEVSIIVKGKLLDSKTNKPLNNKTYPNLLLTINNSPTPFKVNPKTGEFAIPLKVLKNSNNLSITIVSGDYYFSKTIPFDIKWVKGNVLQQNIIIATEELTKVMIMGGLGVNYIDKKGTREL</sequence>
<dbReference type="EMBL" id="JAGFBV010000007">
    <property type="protein sequence ID" value="MBP4137587.1"/>
    <property type="molecule type" value="Genomic_DNA"/>
</dbReference>
<proteinExistence type="predicted"/>
<protein>
    <submittedName>
        <fullName evidence="1">Uncharacterized protein</fullName>
    </submittedName>
</protein>
<evidence type="ECO:0000313" key="1">
    <source>
        <dbReference type="EMBL" id="MBP4137587.1"/>
    </source>
</evidence>
<reference evidence="1 2" key="1">
    <citation type="submission" date="2021-03" db="EMBL/GenBank/DDBJ databases">
        <title>Flavobacterium Flabelliformis Sp. Nov. And Flavobacterium Geliluteum Sp. Nov., Two Novel Multidrug Resistant Psychrophilic Species Isolated From Antarctica.</title>
        <authorList>
            <person name="Kralova S."/>
            <person name="Busse H.J."/>
            <person name="Bezdicek M."/>
            <person name="Nykrynova M."/>
            <person name="Kroupova E."/>
            <person name="Krsek D."/>
            <person name="Sedlacek I."/>
        </authorList>
    </citation>
    <scope>NUCLEOTIDE SEQUENCE [LARGE SCALE GENOMIC DNA]</scope>
    <source>
        <strain evidence="1 2">P7388</strain>
    </source>
</reference>
<organism evidence="1 2">
    <name type="scientific">Flavobacterium geliluteum</name>
    <dbReference type="NCBI Taxonomy" id="2816120"/>
    <lineage>
        <taxon>Bacteria</taxon>
        <taxon>Pseudomonadati</taxon>
        <taxon>Bacteroidota</taxon>
        <taxon>Flavobacteriia</taxon>
        <taxon>Flavobacteriales</taxon>
        <taxon>Flavobacteriaceae</taxon>
        <taxon>Flavobacterium</taxon>
    </lineage>
</organism>
<dbReference type="AlphaFoldDB" id="A0A940X8M9"/>
<dbReference type="RefSeq" id="WP_210665623.1">
    <property type="nucleotide sequence ID" value="NZ_JAGFBV010000007.1"/>
</dbReference>